<evidence type="ECO:0000256" key="3">
    <source>
        <dbReference type="ARBA" id="ARBA00023163"/>
    </source>
</evidence>
<dbReference type="CDD" id="cd07377">
    <property type="entry name" value="WHTH_GntR"/>
    <property type="match status" value="1"/>
</dbReference>
<keyword evidence="1" id="KW-0805">Transcription regulation</keyword>
<dbReference type="Gene3D" id="1.20.120.530">
    <property type="entry name" value="GntR ligand-binding domain-like"/>
    <property type="match status" value="1"/>
</dbReference>
<accession>A0A7W7ISM9</accession>
<sequence>MTAKNPSLSPDGIADELTVRIVRGDLAPDAKLRQDHIAEEFQVSHVPVREAFLRLVARGLAVSKPNIGVRVAPLDQAAQREVKLMRAALEPVALMHSVPNLTQDEIGRLEALRLTCDQADNIHDWEAANRAFHLGTMAACGMPRLLEEVGNLQLHGARHMLVQYRARWKPRPDADHRALMAAIRTRDVKAAVATAERHLGRSV</sequence>
<dbReference type="SUPFAM" id="SSF46785">
    <property type="entry name" value="Winged helix' DNA-binding domain"/>
    <property type="match status" value="1"/>
</dbReference>
<gene>
    <name evidence="5" type="ORF">HNP32_002986</name>
</gene>
<feature type="domain" description="HTH gntR-type" evidence="4">
    <location>
        <begin position="7"/>
        <end position="74"/>
    </location>
</feature>
<dbReference type="InterPro" id="IPR000524">
    <property type="entry name" value="Tscrpt_reg_HTH_GntR"/>
</dbReference>
<dbReference type="GO" id="GO:0003700">
    <property type="term" value="F:DNA-binding transcription factor activity"/>
    <property type="evidence" value="ECO:0007669"/>
    <property type="project" value="InterPro"/>
</dbReference>
<evidence type="ECO:0000256" key="2">
    <source>
        <dbReference type="ARBA" id="ARBA00023125"/>
    </source>
</evidence>
<dbReference type="PANTHER" id="PTHR43537:SF49">
    <property type="entry name" value="TRANSCRIPTIONAL REGULATORY PROTEIN"/>
    <property type="match status" value="1"/>
</dbReference>
<evidence type="ECO:0000259" key="4">
    <source>
        <dbReference type="PROSITE" id="PS50949"/>
    </source>
</evidence>
<protein>
    <submittedName>
        <fullName evidence="5">DNA-binding GntR family transcriptional regulator</fullName>
    </submittedName>
</protein>
<comment type="caution">
    <text evidence="5">The sequence shown here is derived from an EMBL/GenBank/DDBJ whole genome shotgun (WGS) entry which is preliminary data.</text>
</comment>
<dbReference type="PANTHER" id="PTHR43537">
    <property type="entry name" value="TRANSCRIPTIONAL REGULATOR, GNTR FAMILY"/>
    <property type="match status" value="1"/>
</dbReference>
<evidence type="ECO:0000313" key="5">
    <source>
        <dbReference type="EMBL" id="MBB4799230.1"/>
    </source>
</evidence>
<dbReference type="Proteomes" id="UP000539957">
    <property type="component" value="Unassembled WGS sequence"/>
</dbReference>
<dbReference type="SUPFAM" id="SSF48008">
    <property type="entry name" value="GntR ligand-binding domain-like"/>
    <property type="match status" value="1"/>
</dbReference>
<dbReference type="InterPro" id="IPR008920">
    <property type="entry name" value="TF_FadR/GntR_C"/>
</dbReference>
<reference evidence="5 6" key="1">
    <citation type="submission" date="2020-08" db="EMBL/GenBank/DDBJ databases">
        <title>Functional genomics of gut bacteria from endangered species of beetles.</title>
        <authorList>
            <person name="Carlos-Shanley C."/>
        </authorList>
    </citation>
    <scope>NUCLEOTIDE SEQUENCE [LARGE SCALE GENOMIC DNA]</scope>
    <source>
        <strain evidence="5 6">S00123</strain>
    </source>
</reference>
<organism evidence="5 6">
    <name type="scientific">Brevundimonas bullata</name>
    <dbReference type="NCBI Taxonomy" id="13160"/>
    <lineage>
        <taxon>Bacteria</taxon>
        <taxon>Pseudomonadati</taxon>
        <taxon>Pseudomonadota</taxon>
        <taxon>Alphaproteobacteria</taxon>
        <taxon>Caulobacterales</taxon>
        <taxon>Caulobacteraceae</taxon>
        <taxon>Brevundimonas</taxon>
    </lineage>
</organism>
<dbReference type="SMART" id="SM00895">
    <property type="entry name" value="FCD"/>
    <property type="match status" value="1"/>
</dbReference>
<keyword evidence="6" id="KW-1185">Reference proteome</keyword>
<dbReference type="PROSITE" id="PS50949">
    <property type="entry name" value="HTH_GNTR"/>
    <property type="match status" value="1"/>
</dbReference>
<proteinExistence type="predicted"/>
<dbReference type="RefSeq" id="WP_184272095.1">
    <property type="nucleotide sequence ID" value="NZ_JACHKY010000005.1"/>
</dbReference>
<evidence type="ECO:0000256" key="1">
    <source>
        <dbReference type="ARBA" id="ARBA00023015"/>
    </source>
</evidence>
<dbReference type="InterPro" id="IPR036388">
    <property type="entry name" value="WH-like_DNA-bd_sf"/>
</dbReference>
<dbReference type="EMBL" id="JACHKY010000005">
    <property type="protein sequence ID" value="MBB4799230.1"/>
    <property type="molecule type" value="Genomic_DNA"/>
</dbReference>
<dbReference type="Gene3D" id="1.10.10.10">
    <property type="entry name" value="Winged helix-like DNA-binding domain superfamily/Winged helix DNA-binding domain"/>
    <property type="match status" value="1"/>
</dbReference>
<dbReference type="GO" id="GO:0003677">
    <property type="term" value="F:DNA binding"/>
    <property type="evidence" value="ECO:0007669"/>
    <property type="project" value="UniProtKB-KW"/>
</dbReference>
<keyword evidence="3" id="KW-0804">Transcription</keyword>
<keyword evidence="2 5" id="KW-0238">DNA-binding</keyword>
<dbReference type="InterPro" id="IPR011711">
    <property type="entry name" value="GntR_C"/>
</dbReference>
<dbReference type="AlphaFoldDB" id="A0A7W7ISM9"/>
<dbReference type="Pfam" id="PF00392">
    <property type="entry name" value="GntR"/>
    <property type="match status" value="1"/>
</dbReference>
<name>A0A7W7ISM9_9CAUL</name>
<dbReference type="Pfam" id="PF07729">
    <property type="entry name" value="FCD"/>
    <property type="match status" value="1"/>
</dbReference>
<evidence type="ECO:0000313" key="6">
    <source>
        <dbReference type="Proteomes" id="UP000539957"/>
    </source>
</evidence>
<dbReference type="SMART" id="SM00345">
    <property type="entry name" value="HTH_GNTR"/>
    <property type="match status" value="1"/>
</dbReference>
<dbReference type="InterPro" id="IPR036390">
    <property type="entry name" value="WH_DNA-bd_sf"/>
</dbReference>